<keyword evidence="4" id="KW-1185">Reference proteome</keyword>
<proteinExistence type="predicted"/>
<evidence type="ECO:0000313" key="4">
    <source>
        <dbReference type="Proteomes" id="UP001501447"/>
    </source>
</evidence>
<feature type="domain" description="Actin-fragmin kinase catalytic" evidence="2">
    <location>
        <begin position="14"/>
        <end position="125"/>
    </location>
</feature>
<evidence type="ECO:0000256" key="1">
    <source>
        <dbReference type="SAM" id="MobiDB-lite"/>
    </source>
</evidence>
<evidence type="ECO:0000313" key="3">
    <source>
        <dbReference type="EMBL" id="GAA2597986.1"/>
    </source>
</evidence>
<feature type="region of interest" description="Disordered" evidence="1">
    <location>
        <begin position="330"/>
        <end position="364"/>
    </location>
</feature>
<dbReference type="EMBL" id="BAAARJ010000003">
    <property type="protein sequence ID" value="GAA2597986.1"/>
    <property type="molecule type" value="Genomic_DNA"/>
</dbReference>
<gene>
    <name evidence="3" type="ORF">GCM10009863_09200</name>
</gene>
<organism evidence="3 4">
    <name type="scientific">Streptomyces axinellae</name>
    <dbReference type="NCBI Taxonomy" id="552788"/>
    <lineage>
        <taxon>Bacteria</taxon>
        <taxon>Bacillati</taxon>
        <taxon>Actinomycetota</taxon>
        <taxon>Actinomycetes</taxon>
        <taxon>Kitasatosporales</taxon>
        <taxon>Streptomycetaceae</taxon>
        <taxon>Streptomyces</taxon>
    </lineage>
</organism>
<dbReference type="RefSeq" id="WP_344562418.1">
    <property type="nucleotide sequence ID" value="NZ_BAAARJ010000003.1"/>
</dbReference>
<dbReference type="InterPro" id="IPR011009">
    <property type="entry name" value="Kinase-like_dom_sf"/>
</dbReference>
<feature type="compositionally biased region" description="Basic residues" evidence="1">
    <location>
        <begin position="355"/>
        <end position="364"/>
    </location>
</feature>
<name>A0ABN3PRS2_9ACTN</name>
<protein>
    <recommendedName>
        <fullName evidence="2">Actin-fragmin kinase catalytic domain-containing protein</fullName>
    </recommendedName>
</protein>
<evidence type="ECO:0000259" key="2">
    <source>
        <dbReference type="Pfam" id="PF09192"/>
    </source>
</evidence>
<accession>A0ABN3PRS2</accession>
<reference evidence="4" key="1">
    <citation type="journal article" date="2019" name="Int. J. Syst. Evol. Microbiol.">
        <title>The Global Catalogue of Microorganisms (GCM) 10K type strain sequencing project: providing services to taxonomists for standard genome sequencing and annotation.</title>
        <authorList>
            <consortium name="The Broad Institute Genomics Platform"/>
            <consortium name="The Broad Institute Genome Sequencing Center for Infectious Disease"/>
            <person name="Wu L."/>
            <person name="Ma J."/>
        </authorList>
    </citation>
    <scope>NUCLEOTIDE SEQUENCE [LARGE SCALE GENOMIC DNA]</scope>
    <source>
        <strain evidence="4">JCM 16373</strain>
    </source>
</reference>
<dbReference type="Proteomes" id="UP001501447">
    <property type="component" value="Unassembled WGS sequence"/>
</dbReference>
<sequence>MAVKAMQFSAAEVAYADKFIKHVGGIKVPESRVYESSSAEGRALSEILSTAKVDSERRAGELKSQTEKAAHYVVMEVVQAMPLSKSVRDLDYLTALARDETSMQEVGRLIAMDSFLGSADRLVFRDYSEHPADRLDPINLDNIMHSPERGIVAIDNEFLPVDESASISDSPNVQYLSALGNKDEVDLLAYSFLSRLERQYRRANGISPEQRIETLASSLGEAHNNVVDGIYAGLSKIAADAVGVESNLAQAQLSQFPRSAAGNWSLGDVARYANLRFSGIDVSREPSLSHEAALVRLAATPGQQVSAARVHADDTNQQVAAAAAHLIPSGAPYSMRQGPQAAPSAKPSGPYRTHAAPRGRGRHA</sequence>
<dbReference type="SUPFAM" id="SSF56112">
    <property type="entry name" value="Protein kinase-like (PK-like)"/>
    <property type="match status" value="1"/>
</dbReference>
<dbReference type="InterPro" id="IPR015275">
    <property type="entry name" value="Actin-fragmin_kin_cat_dom"/>
</dbReference>
<dbReference type="Pfam" id="PF09192">
    <property type="entry name" value="Act-Frag_cataly"/>
    <property type="match status" value="1"/>
</dbReference>
<comment type="caution">
    <text evidence="3">The sequence shown here is derived from an EMBL/GenBank/DDBJ whole genome shotgun (WGS) entry which is preliminary data.</text>
</comment>